<proteinExistence type="predicted"/>
<name>A0ACB8TUN6_9APHY</name>
<dbReference type="EMBL" id="MU274929">
    <property type="protein sequence ID" value="KAI0085624.1"/>
    <property type="molecule type" value="Genomic_DNA"/>
</dbReference>
<evidence type="ECO:0000313" key="1">
    <source>
        <dbReference type="EMBL" id="KAI0085624.1"/>
    </source>
</evidence>
<accession>A0ACB8TUN6</accession>
<dbReference type="Proteomes" id="UP001055072">
    <property type="component" value="Unassembled WGS sequence"/>
</dbReference>
<gene>
    <name evidence="1" type="ORF">BDY19DRAFT_964841</name>
</gene>
<sequence>METEDVQRCSELRNEEWEVIQSIYPDYISNSAVERVIKLEIPVELSQPTRILVVPEDAPGGPSNAANQAQNINEPLSLGSLPPLLLEIILPPLYPLHLPPTILSVHATHSWFDSKTAQLSQRLVGLWQAGEGSLYTWIEWIRSADFLDDIGLIVIDGEKCIRIPHPAPQLLSPLLIASDAETQRLRFSETSYSCEICLTSIKGARCLRLACSHVFCRSCLEDFWKLCIKEGDVAHVGCPDPACVKEAREASEEEVRRVVTEEEVQRWRWLRQKRLFEKDPTMVHCPVPFCQSPVSRPPNVDEDSPWERLRTCSECGYSFCAYCRRAWHGTINECTMSSTETFVMEYVQLPEGSAGRELLERRYGRKNLRRLVAEYEENQANKKYMDESTMACPGCRVKVEKSVGCNHMTCAKCGQHFCYRCGVKLRRLNPYLHFSTPGLPCFSKLFDFENTEQEWQPIEGFDML</sequence>
<evidence type="ECO:0000313" key="2">
    <source>
        <dbReference type="Proteomes" id="UP001055072"/>
    </source>
</evidence>
<reference evidence="1" key="1">
    <citation type="journal article" date="2021" name="Environ. Microbiol.">
        <title>Gene family expansions and transcriptome signatures uncover fungal adaptations to wood decay.</title>
        <authorList>
            <person name="Hage H."/>
            <person name="Miyauchi S."/>
            <person name="Viragh M."/>
            <person name="Drula E."/>
            <person name="Min B."/>
            <person name="Chaduli D."/>
            <person name="Navarro D."/>
            <person name="Favel A."/>
            <person name="Norest M."/>
            <person name="Lesage-Meessen L."/>
            <person name="Balint B."/>
            <person name="Merenyi Z."/>
            <person name="de Eugenio L."/>
            <person name="Morin E."/>
            <person name="Martinez A.T."/>
            <person name="Baldrian P."/>
            <person name="Stursova M."/>
            <person name="Martinez M.J."/>
            <person name="Novotny C."/>
            <person name="Magnuson J.K."/>
            <person name="Spatafora J.W."/>
            <person name="Maurice S."/>
            <person name="Pangilinan J."/>
            <person name="Andreopoulos W."/>
            <person name="LaButti K."/>
            <person name="Hundley H."/>
            <person name="Na H."/>
            <person name="Kuo A."/>
            <person name="Barry K."/>
            <person name="Lipzen A."/>
            <person name="Henrissat B."/>
            <person name="Riley R."/>
            <person name="Ahrendt S."/>
            <person name="Nagy L.G."/>
            <person name="Grigoriev I.V."/>
            <person name="Martin F."/>
            <person name="Rosso M.N."/>
        </authorList>
    </citation>
    <scope>NUCLEOTIDE SEQUENCE</scope>
    <source>
        <strain evidence="1">CBS 384.51</strain>
    </source>
</reference>
<keyword evidence="2" id="KW-1185">Reference proteome</keyword>
<protein>
    <submittedName>
        <fullName evidence="1">RWD-domain-containing protein</fullName>
    </submittedName>
</protein>
<organism evidence="1 2">
    <name type="scientific">Irpex rosettiformis</name>
    <dbReference type="NCBI Taxonomy" id="378272"/>
    <lineage>
        <taxon>Eukaryota</taxon>
        <taxon>Fungi</taxon>
        <taxon>Dikarya</taxon>
        <taxon>Basidiomycota</taxon>
        <taxon>Agaricomycotina</taxon>
        <taxon>Agaricomycetes</taxon>
        <taxon>Polyporales</taxon>
        <taxon>Irpicaceae</taxon>
        <taxon>Irpex</taxon>
    </lineage>
</organism>
<comment type="caution">
    <text evidence="1">The sequence shown here is derived from an EMBL/GenBank/DDBJ whole genome shotgun (WGS) entry which is preliminary data.</text>
</comment>